<sequence>MISYTTGSVMANGLRFSYIEQGEGELILCLHGFPDHALSFQQQLQDFSRQGYRVVAPYMRGYAPTEVPQGGSFQTAVLGQDAIALIEALGYKTAVVIGHDWGAAAAYAASVIAPEKIRKLIAVGTPRGGAFRSALIDNPQQMQRSWYMFYFQTMMATMGLECNNYALIDELYRSWSPTWRNGAAHIAGVKETLKQPGVTAAAVQHYRHLFNPSAHLPELASLQQQLANVKIAVPTLYIHGEKDGCLGVELTEGMETLFGSEFRKVVIPETGHFVHLEQPETFNRIVLEFLQ</sequence>
<evidence type="ECO:0000256" key="1">
    <source>
        <dbReference type="ARBA" id="ARBA00022801"/>
    </source>
</evidence>
<dbReference type="InterPro" id="IPR029058">
    <property type="entry name" value="AB_hydrolase_fold"/>
</dbReference>
<evidence type="ECO:0000313" key="4">
    <source>
        <dbReference type="Proteomes" id="UP000030700"/>
    </source>
</evidence>
<accession>A0A081BLX5</accession>
<dbReference type="STRING" id="1499966.U14_02635"/>
<dbReference type="HOGENOM" id="CLU_020336_7_3_0"/>
<dbReference type="PRINTS" id="PR00111">
    <property type="entry name" value="ABHYDROLASE"/>
</dbReference>
<evidence type="ECO:0000313" key="3">
    <source>
        <dbReference type="EMBL" id="GAK51391.1"/>
    </source>
</evidence>
<reference evidence="3" key="1">
    <citation type="journal article" date="2015" name="PeerJ">
        <title>First genomic representation of candidate bacterial phylum KSB3 points to enhanced environmental sensing as a trigger of wastewater bulking.</title>
        <authorList>
            <person name="Sekiguchi Y."/>
            <person name="Ohashi A."/>
            <person name="Parks D.H."/>
            <person name="Yamauchi T."/>
            <person name="Tyson G.W."/>
            <person name="Hugenholtz P."/>
        </authorList>
    </citation>
    <scope>NUCLEOTIDE SEQUENCE [LARGE SCALE GENOMIC DNA]</scope>
</reference>
<dbReference type="InterPro" id="IPR000639">
    <property type="entry name" value="Epox_hydrolase-like"/>
</dbReference>
<keyword evidence="1 3" id="KW-0378">Hydrolase</keyword>
<dbReference type="PRINTS" id="PR00412">
    <property type="entry name" value="EPOXHYDRLASE"/>
</dbReference>
<name>A0A081BLX5_9BACT</name>
<dbReference type="GO" id="GO:0016787">
    <property type="term" value="F:hydrolase activity"/>
    <property type="evidence" value="ECO:0007669"/>
    <property type="project" value="UniProtKB-KW"/>
</dbReference>
<organism evidence="3">
    <name type="scientific">Candidatus Moduliflexus flocculans</name>
    <dbReference type="NCBI Taxonomy" id="1499966"/>
    <lineage>
        <taxon>Bacteria</taxon>
        <taxon>Candidatus Moduliflexota</taxon>
        <taxon>Candidatus Moduliflexia</taxon>
        <taxon>Candidatus Moduliflexales</taxon>
        <taxon>Candidatus Moduliflexaceae</taxon>
    </lineage>
</organism>
<dbReference type="AlphaFoldDB" id="A0A081BLX5"/>
<dbReference type="PANTHER" id="PTHR43329">
    <property type="entry name" value="EPOXIDE HYDROLASE"/>
    <property type="match status" value="1"/>
</dbReference>
<gene>
    <name evidence="3" type="ORF">U14_02635</name>
</gene>
<dbReference type="SUPFAM" id="SSF53474">
    <property type="entry name" value="alpha/beta-Hydrolases"/>
    <property type="match status" value="1"/>
</dbReference>
<dbReference type="Gene3D" id="3.40.50.1820">
    <property type="entry name" value="alpha/beta hydrolase"/>
    <property type="match status" value="1"/>
</dbReference>
<feature type="domain" description="AB hydrolase-1" evidence="2">
    <location>
        <begin position="26"/>
        <end position="279"/>
    </location>
</feature>
<keyword evidence="4" id="KW-1185">Reference proteome</keyword>
<proteinExistence type="predicted"/>
<dbReference type="EMBL" id="DF820457">
    <property type="protein sequence ID" value="GAK51391.1"/>
    <property type="molecule type" value="Genomic_DNA"/>
</dbReference>
<protein>
    <submittedName>
        <fullName evidence="3">Alpha/beta hydrolase fold</fullName>
    </submittedName>
</protein>
<dbReference type="InterPro" id="IPR000073">
    <property type="entry name" value="AB_hydrolase_1"/>
</dbReference>
<dbReference type="Pfam" id="PF00561">
    <property type="entry name" value="Abhydrolase_1"/>
    <property type="match status" value="1"/>
</dbReference>
<evidence type="ECO:0000259" key="2">
    <source>
        <dbReference type="Pfam" id="PF00561"/>
    </source>
</evidence>
<dbReference type="Proteomes" id="UP000030700">
    <property type="component" value="Unassembled WGS sequence"/>
</dbReference>